<protein>
    <submittedName>
        <fullName evidence="2">Uncharacterized protein</fullName>
    </submittedName>
</protein>
<feature type="region of interest" description="Disordered" evidence="1">
    <location>
        <begin position="1"/>
        <end position="38"/>
    </location>
</feature>
<reference evidence="2" key="2">
    <citation type="journal article" date="2024" name="Plant">
        <title>Genomic evolution and insights into agronomic trait innovations of Sesamum species.</title>
        <authorList>
            <person name="Miao H."/>
            <person name="Wang L."/>
            <person name="Qu L."/>
            <person name="Liu H."/>
            <person name="Sun Y."/>
            <person name="Le M."/>
            <person name="Wang Q."/>
            <person name="Wei S."/>
            <person name="Zheng Y."/>
            <person name="Lin W."/>
            <person name="Duan Y."/>
            <person name="Cao H."/>
            <person name="Xiong S."/>
            <person name="Wang X."/>
            <person name="Wei L."/>
            <person name="Li C."/>
            <person name="Ma Q."/>
            <person name="Ju M."/>
            <person name="Zhao R."/>
            <person name="Li G."/>
            <person name="Mu C."/>
            <person name="Tian Q."/>
            <person name="Mei H."/>
            <person name="Zhang T."/>
            <person name="Gao T."/>
            <person name="Zhang H."/>
        </authorList>
    </citation>
    <scope>NUCLEOTIDE SEQUENCE</scope>
    <source>
        <strain evidence="2">KEN1</strain>
    </source>
</reference>
<name>A0AAW2SGT5_9LAMI</name>
<feature type="compositionally biased region" description="Low complexity" evidence="1">
    <location>
        <begin position="28"/>
        <end position="37"/>
    </location>
</feature>
<comment type="caution">
    <text evidence="2">The sequence shown here is derived from an EMBL/GenBank/DDBJ whole genome shotgun (WGS) entry which is preliminary data.</text>
</comment>
<sequence>MPRSSRTGELQFDPEIKKTHGDFVGRPTTSEETSTSYEDGRDITLDLTESSRESEEEVMAIVPERSIKDMTSPDLNQQPLCIEYSDWR</sequence>
<evidence type="ECO:0000313" key="2">
    <source>
        <dbReference type="EMBL" id="KAL0391267.1"/>
    </source>
</evidence>
<organism evidence="2">
    <name type="scientific">Sesamum latifolium</name>
    <dbReference type="NCBI Taxonomy" id="2727402"/>
    <lineage>
        <taxon>Eukaryota</taxon>
        <taxon>Viridiplantae</taxon>
        <taxon>Streptophyta</taxon>
        <taxon>Embryophyta</taxon>
        <taxon>Tracheophyta</taxon>
        <taxon>Spermatophyta</taxon>
        <taxon>Magnoliopsida</taxon>
        <taxon>eudicotyledons</taxon>
        <taxon>Gunneridae</taxon>
        <taxon>Pentapetalae</taxon>
        <taxon>asterids</taxon>
        <taxon>lamiids</taxon>
        <taxon>Lamiales</taxon>
        <taxon>Pedaliaceae</taxon>
        <taxon>Sesamum</taxon>
    </lineage>
</organism>
<feature type="compositionally biased region" description="Basic and acidic residues" evidence="1">
    <location>
        <begin position="14"/>
        <end position="23"/>
    </location>
</feature>
<dbReference type="EMBL" id="JACGWN010000047">
    <property type="protein sequence ID" value="KAL0391267.1"/>
    <property type="molecule type" value="Genomic_DNA"/>
</dbReference>
<evidence type="ECO:0000256" key="1">
    <source>
        <dbReference type="SAM" id="MobiDB-lite"/>
    </source>
</evidence>
<gene>
    <name evidence="2" type="ORF">Slati_4578900</name>
</gene>
<proteinExistence type="predicted"/>
<dbReference type="AlphaFoldDB" id="A0AAW2SGT5"/>
<accession>A0AAW2SGT5</accession>
<reference evidence="2" key="1">
    <citation type="submission" date="2020-06" db="EMBL/GenBank/DDBJ databases">
        <authorList>
            <person name="Li T."/>
            <person name="Hu X."/>
            <person name="Zhang T."/>
            <person name="Song X."/>
            <person name="Zhang H."/>
            <person name="Dai N."/>
            <person name="Sheng W."/>
            <person name="Hou X."/>
            <person name="Wei L."/>
        </authorList>
    </citation>
    <scope>NUCLEOTIDE SEQUENCE</scope>
    <source>
        <strain evidence="2">KEN1</strain>
        <tissue evidence="2">Leaf</tissue>
    </source>
</reference>